<sequence length="985" mass="110879">MSTGGNDASDMLAAALEQMDGIIAGTKLQFQNGLNSAEPRNIPSADVQILKLLEDVKDALDNADTDHNASTRNQVPVTTSQSIVAWLKGEDSLQWRYPFIPLVLTNGNSCQCHHHDNDEEKLQRLEDDKSSLMLQVSVLTDQVEAQTDNIRELNTIIEQTLLKVDKTEEMLQQEIGERTSLQNEKLNLVDTVSELKIKLARSERDQLEPDDRLREYMNELAEYKTQVREKDEEIECLRREIDTLRKVKEATTNLEKDTEVGKLKEAVESLMVANGEKDRKIDELKRSLNRYRRVQDMVMNAQGKKENGMECAQSDSTSTLNSQPSTVDLEESNRDKEIETSIPIKQSMPFPTATSTPVNSQQINLVPTRMMQEGASPVSVIHNDTVIHVTKATENNTTVTVVADVEKTPQMPTHKSSSLEDIRDMPDTAKTPAYPDYSTLPNSPRKPKDVPYSIEVEQQQLQHQQQQQQQQASNGIDRLQEPPPQHVEENNLGKASASYGRGVFKVKGGKRSNSAPNLAETEVVGMEEEIEEERGSKGSLQRYGGMATLDKAGGTGKEQKKKKSGFKRFFGRLRRSSSGSLNLEEEDDNGFNRGGRLRSTAGARLGWSKDLKNHNDIDVPFANWDSDKVAAWLHEMGLGQYVSACKQCVRNGSTLIKATPHFLEKDLGIKHPLHRKKLQLALRATASEEPDKMGELDYNWVTRWLDDVGLPQYKDSFNESRVDGRMLHYMTVDDLYFLKVTNILHQSSLKRGIQCLRIQNFHPNCLKRRPTDESWQNGAEVMVWTSHRVMEWLRSVDLSEYVPNLRGSGVHGALLVLEPSFTAETLATLLSIPPNKTLLRRHLTTHFVALVGADCQAKKRELELLPGHIPLSQLAKVKPKKKTPSLARKKKSGCEPEDYLCPMNIEMPTVPRTQPRNQHTNGSLHTYKQDIRSANMVHRQNGEEDGEVELNEGAVLQIGAFSEDINKLTNMLAEDMFDEAITSTV</sequence>
<evidence type="ECO:0000256" key="3">
    <source>
        <dbReference type="ARBA" id="ARBA00023054"/>
    </source>
</evidence>
<reference evidence="8" key="1">
    <citation type="submission" date="2025-08" db="UniProtKB">
        <authorList>
            <consortium name="RefSeq"/>
        </authorList>
    </citation>
    <scope>IDENTIFICATION</scope>
    <source>
        <tissue evidence="8">Testes</tissue>
    </source>
</reference>
<evidence type="ECO:0000259" key="6">
    <source>
        <dbReference type="PROSITE" id="PS50105"/>
    </source>
</evidence>
<keyword evidence="2" id="KW-0677">Repeat</keyword>
<organism evidence="7 8">
    <name type="scientific">Saccoglossus kowalevskii</name>
    <name type="common">Acorn worm</name>
    <dbReference type="NCBI Taxonomy" id="10224"/>
    <lineage>
        <taxon>Eukaryota</taxon>
        <taxon>Metazoa</taxon>
        <taxon>Hemichordata</taxon>
        <taxon>Enteropneusta</taxon>
        <taxon>Harrimaniidae</taxon>
        <taxon>Saccoglossus</taxon>
    </lineage>
</organism>
<dbReference type="SUPFAM" id="SSF47769">
    <property type="entry name" value="SAM/Pointed domain"/>
    <property type="match status" value="3"/>
</dbReference>
<dbReference type="PANTHER" id="PTHR12587:SF14">
    <property type="entry name" value="AT31531P"/>
    <property type="match status" value="1"/>
</dbReference>
<evidence type="ECO:0000256" key="2">
    <source>
        <dbReference type="ARBA" id="ARBA00022737"/>
    </source>
</evidence>
<dbReference type="InterPro" id="IPR037618">
    <property type="entry name" value="LIPB1/2_SAM_2nd"/>
</dbReference>
<dbReference type="GeneID" id="100376022"/>
<dbReference type="InterPro" id="IPR037617">
    <property type="entry name" value="LIPB1/2_SAM_1"/>
</dbReference>
<feature type="coiled-coil region" evidence="4">
    <location>
        <begin position="115"/>
        <end position="184"/>
    </location>
</feature>
<dbReference type="InterPro" id="IPR001660">
    <property type="entry name" value="SAM"/>
</dbReference>
<feature type="region of interest" description="Disordered" evidence="5">
    <location>
        <begin position="304"/>
        <end position="335"/>
    </location>
</feature>
<feature type="coiled-coil region" evidence="4">
    <location>
        <begin position="213"/>
        <end position="254"/>
    </location>
</feature>
<feature type="domain" description="SAM" evidence="6">
    <location>
        <begin position="696"/>
        <end position="759"/>
    </location>
</feature>
<dbReference type="Pfam" id="PF07647">
    <property type="entry name" value="SAM_2"/>
    <property type="match status" value="1"/>
</dbReference>
<feature type="region of interest" description="Disordered" evidence="5">
    <location>
        <begin position="400"/>
        <end position="496"/>
    </location>
</feature>
<dbReference type="InterPro" id="IPR013761">
    <property type="entry name" value="SAM/pointed_sf"/>
</dbReference>
<feature type="compositionally biased region" description="Polar residues" evidence="5">
    <location>
        <begin position="313"/>
        <end position="326"/>
    </location>
</feature>
<keyword evidence="7" id="KW-1185">Reference proteome</keyword>
<keyword evidence="3 4" id="KW-0175">Coiled coil</keyword>
<feature type="region of interest" description="Disordered" evidence="5">
    <location>
        <begin position="549"/>
        <end position="568"/>
    </location>
</feature>
<dbReference type="PROSITE" id="PS50105">
    <property type="entry name" value="SAM_DOMAIN"/>
    <property type="match status" value="3"/>
</dbReference>
<dbReference type="Gene3D" id="1.10.150.50">
    <property type="entry name" value="Transcription Factor, Ets-1"/>
    <property type="match status" value="3"/>
</dbReference>
<accession>A0ABM0MGM3</accession>
<dbReference type="Pfam" id="PF26022">
    <property type="entry name" value="CC_Liprin_beta"/>
    <property type="match status" value="1"/>
</dbReference>
<protein>
    <submittedName>
        <fullName evidence="8">Liprin-beta-1-like</fullName>
    </submittedName>
</protein>
<feature type="compositionally biased region" description="Basic and acidic residues" evidence="5">
    <location>
        <begin position="417"/>
        <end position="427"/>
    </location>
</feature>
<feature type="compositionally biased region" description="Low complexity" evidence="5">
    <location>
        <begin position="458"/>
        <end position="471"/>
    </location>
</feature>
<evidence type="ECO:0000256" key="4">
    <source>
        <dbReference type="SAM" id="Coils"/>
    </source>
</evidence>
<proteinExistence type="inferred from homology"/>
<feature type="domain" description="SAM" evidence="6">
    <location>
        <begin position="624"/>
        <end position="688"/>
    </location>
</feature>
<evidence type="ECO:0000256" key="1">
    <source>
        <dbReference type="ARBA" id="ARBA00007547"/>
    </source>
</evidence>
<dbReference type="RefSeq" id="XP_006819164.1">
    <property type="nucleotide sequence ID" value="XM_006819101.1"/>
</dbReference>
<dbReference type="PANTHER" id="PTHR12587">
    <property type="entry name" value="LAR INTERACTING PROTEIN LIP -RELATED PROTEIN"/>
    <property type="match status" value="1"/>
</dbReference>
<feature type="domain" description="SAM" evidence="6">
    <location>
        <begin position="784"/>
        <end position="815"/>
    </location>
</feature>
<dbReference type="Proteomes" id="UP000694865">
    <property type="component" value="Unplaced"/>
</dbReference>
<gene>
    <name evidence="8" type="primary">LOC100376022</name>
</gene>
<dbReference type="InterPro" id="IPR037619">
    <property type="entry name" value="LIPB1/2_SAM_3rd"/>
</dbReference>
<dbReference type="InterPro" id="IPR058914">
    <property type="entry name" value="LIPB1/2_CC"/>
</dbReference>
<dbReference type="CDD" id="cd09569">
    <property type="entry name" value="SAM_liprin-beta1_2_repeat3"/>
    <property type="match status" value="1"/>
</dbReference>
<dbReference type="CDD" id="cd09566">
    <property type="entry name" value="SAM_liprin-beta1_2_repeat2"/>
    <property type="match status" value="1"/>
</dbReference>
<evidence type="ECO:0000256" key="5">
    <source>
        <dbReference type="SAM" id="MobiDB-lite"/>
    </source>
</evidence>
<dbReference type="CDD" id="cd09563">
    <property type="entry name" value="SAM_liprin-beta1_2_repeat1"/>
    <property type="match status" value="1"/>
</dbReference>
<dbReference type="SMART" id="SM00454">
    <property type="entry name" value="SAM"/>
    <property type="match status" value="3"/>
</dbReference>
<comment type="similarity">
    <text evidence="1">Belongs to the liprin family. Liprin-beta subfamily.</text>
</comment>
<feature type="compositionally biased region" description="Basic residues" evidence="5">
    <location>
        <begin position="559"/>
        <end position="568"/>
    </location>
</feature>
<evidence type="ECO:0000313" key="8">
    <source>
        <dbReference type="RefSeq" id="XP_006819164.1"/>
    </source>
</evidence>
<evidence type="ECO:0000313" key="7">
    <source>
        <dbReference type="Proteomes" id="UP000694865"/>
    </source>
</evidence>
<dbReference type="Pfam" id="PF00536">
    <property type="entry name" value="SAM_1"/>
    <property type="match status" value="2"/>
</dbReference>
<dbReference type="InterPro" id="IPR029515">
    <property type="entry name" value="Liprin"/>
</dbReference>
<name>A0ABM0MGM3_SACKO</name>